<organism evidence="4 5">
    <name type="scientific">Artemia franciscana</name>
    <name type="common">Brine shrimp</name>
    <name type="synonym">Artemia sanfranciscana</name>
    <dbReference type="NCBI Taxonomy" id="6661"/>
    <lineage>
        <taxon>Eukaryota</taxon>
        <taxon>Metazoa</taxon>
        <taxon>Ecdysozoa</taxon>
        <taxon>Arthropoda</taxon>
        <taxon>Crustacea</taxon>
        <taxon>Branchiopoda</taxon>
        <taxon>Anostraca</taxon>
        <taxon>Artemiidae</taxon>
        <taxon>Artemia</taxon>
    </lineage>
</organism>
<dbReference type="EMBL" id="JAVRJZ010000002">
    <property type="protein sequence ID" value="KAK2725940.1"/>
    <property type="molecule type" value="Genomic_DNA"/>
</dbReference>
<evidence type="ECO:0008006" key="6">
    <source>
        <dbReference type="Google" id="ProtNLM"/>
    </source>
</evidence>
<dbReference type="Proteomes" id="UP001187531">
    <property type="component" value="Unassembled WGS sequence"/>
</dbReference>
<dbReference type="SMART" id="SM00442">
    <property type="entry name" value="FGF"/>
    <property type="match status" value="1"/>
</dbReference>
<keyword evidence="3" id="KW-0732">Signal</keyword>
<dbReference type="Pfam" id="PF00167">
    <property type="entry name" value="FGF"/>
    <property type="match status" value="1"/>
</dbReference>
<dbReference type="Gene3D" id="2.80.10.50">
    <property type="match status" value="1"/>
</dbReference>
<evidence type="ECO:0000313" key="5">
    <source>
        <dbReference type="Proteomes" id="UP001187531"/>
    </source>
</evidence>
<name>A0AA88LL09_ARTSF</name>
<evidence type="ECO:0000256" key="1">
    <source>
        <dbReference type="ARBA" id="ARBA00007936"/>
    </source>
</evidence>
<proteinExistence type="inferred from homology"/>
<accession>A0AA88LL09</accession>
<feature type="compositionally biased region" description="Basic and acidic residues" evidence="2">
    <location>
        <begin position="314"/>
        <end position="323"/>
    </location>
</feature>
<keyword evidence="5" id="KW-1185">Reference proteome</keyword>
<protein>
    <recommendedName>
        <fullName evidence="6">FGF</fullName>
    </recommendedName>
</protein>
<evidence type="ECO:0000313" key="4">
    <source>
        <dbReference type="EMBL" id="KAK2725940.1"/>
    </source>
</evidence>
<dbReference type="AlphaFoldDB" id="A0AA88LL09"/>
<dbReference type="GO" id="GO:0008083">
    <property type="term" value="F:growth factor activity"/>
    <property type="evidence" value="ECO:0007669"/>
    <property type="project" value="InterPro"/>
</dbReference>
<dbReference type="SUPFAM" id="SSF50353">
    <property type="entry name" value="Cytokine"/>
    <property type="match status" value="1"/>
</dbReference>
<reference evidence="4" key="1">
    <citation type="submission" date="2023-07" db="EMBL/GenBank/DDBJ databases">
        <title>Chromosome-level genome assembly of Artemia franciscana.</title>
        <authorList>
            <person name="Jo E."/>
        </authorList>
    </citation>
    <scope>NUCLEOTIDE SEQUENCE</scope>
    <source>
        <tissue evidence="4">Whole body</tissue>
    </source>
</reference>
<comment type="caution">
    <text evidence="4">The sequence shown here is derived from an EMBL/GenBank/DDBJ whole genome shotgun (WGS) entry which is preliminary data.</text>
</comment>
<evidence type="ECO:0000256" key="3">
    <source>
        <dbReference type="SAM" id="SignalP"/>
    </source>
</evidence>
<dbReference type="InterPro" id="IPR002209">
    <property type="entry name" value="Fibroblast_GF_fam"/>
</dbReference>
<dbReference type="InterPro" id="IPR008996">
    <property type="entry name" value="IL1/FGF"/>
</dbReference>
<sequence length="323" mass="36896">MRITCKTSLGTSVILLTLLLAMVEANVCKTMVRRTRRHEIGKVHNLDSNQQVEELVNKLTSRDTSARLFQAFKNKKNKLDYVTLFTKNRVYLQILPDGTVSVTRNPSSDFVVLRRTLADEEMGTVYLKGVAANKFLCLSKCGMLYGTTNPNDDCRLRESLEESSFDTYTSSTQTKKRLYVAIAANGCPCLLRVNATNIASGGRGTKTPHLGSKSDFVLFMRTPYNGKLPEKRLTPVTNLTGSQVQCPVKCKVLATKRRVERRRHQCSRCRKAKNPTGCKKICRKEHHKHNRTIYKQSVTKKERKRKRLNSTPKPTERKQWRNR</sequence>
<dbReference type="PANTHER" id="PTHR11486">
    <property type="entry name" value="FIBROBLAST GROWTH FACTOR"/>
    <property type="match status" value="1"/>
</dbReference>
<evidence type="ECO:0000256" key="2">
    <source>
        <dbReference type="SAM" id="MobiDB-lite"/>
    </source>
</evidence>
<feature type="signal peptide" evidence="3">
    <location>
        <begin position="1"/>
        <end position="25"/>
    </location>
</feature>
<feature type="region of interest" description="Disordered" evidence="2">
    <location>
        <begin position="296"/>
        <end position="323"/>
    </location>
</feature>
<feature type="chain" id="PRO_5041669871" description="FGF" evidence="3">
    <location>
        <begin position="26"/>
        <end position="323"/>
    </location>
</feature>
<gene>
    <name evidence="4" type="ORF">QYM36_000426</name>
</gene>
<comment type="similarity">
    <text evidence="1">Belongs to the heparin-binding growth factors family.</text>
</comment>